<evidence type="ECO:0000256" key="3">
    <source>
        <dbReference type="ARBA" id="ARBA00022553"/>
    </source>
</evidence>
<dbReference type="InterPro" id="IPR003594">
    <property type="entry name" value="HATPase_dom"/>
</dbReference>
<dbReference type="PANTHER" id="PTHR43065:SF10">
    <property type="entry name" value="PEROXIDE STRESS-ACTIVATED HISTIDINE KINASE MAK3"/>
    <property type="match status" value="1"/>
</dbReference>
<dbReference type="InterPro" id="IPR005467">
    <property type="entry name" value="His_kinase_dom"/>
</dbReference>
<dbReference type="PROSITE" id="PS50109">
    <property type="entry name" value="HIS_KIN"/>
    <property type="match status" value="1"/>
</dbReference>
<evidence type="ECO:0000256" key="7">
    <source>
        <dbReference type="ARBA" id="ARBA00022840"/>
    </source>
</evidence>
<comment type="caution">
    <text evidence="11">The sequence shown here is derived from an EMBL/GenBank/DDBJ whole genome shotgun (WGS) entry which is preliminary data.</text>
</comment>
<dbReference type="InterPro" id="IPR036890">
    <property type="entry name" value="HATPase_C_sf"/>
</dbReference>
<evidence type="ECO:0000256" key="4">
    <source>
        <dbReference type="ARBA" id="ARBA00022679"/>
    </source>
</evidence>
<name>A0A326U8E7_THEHA</name>
<reference evidence="11 12" key="1">
    <citation type="submission" date="2018-06" db="EMBL/GenBank/DDBJ databases">
        <title>Genomic Encyclopedia of Archaeal and Bacterial Type Strains, Phase II (KMG-II): from individual species to whole genera.</title>
        <authorList>
            <person name="Goeker M."/>
        </authorList>
    </citation>
    <scope>NUCLEOTIDE SEQUENCE [LARGE SCALE GENOMIC DNA]</scope>
    <source>
        <strain evidence="11 12">ATCC BAA-1881</strain>
    </source>
</reference>
<dbReference type="Proteomes" id="UP000248806">
    <property type="component" value="Unassembled WGS sequence"/>
</dbReference>
<feature type="domain" description="Histidine kinase" evidence="10">
    <location>
        <begin position="228"/>
        <end position="435"/>
    </location>
</feature>
<dbReference type="GO" id="GO:0000155">
    <property type="term" value="F:phosphorelay sensor kinase activity"/>
    <property type="evidence" value="ECO:0007669"/>
    <property type="project" value="InterPro"/>
</dbReference>
<evidence type="ECO:0000313" key="12">
    <source>
        <dbReference type="Proteomes" id="UP000248806"/>
    </source>
</evidence>
<dbReference type="EC" id="2.7.13.3" evidence="2"/>
<keyword evidence="7" id="KW-0067">ATP-binding</keyword>
<dbReference type="Pfam" id="PF00512">
    <property type="entry name" value="HisKA"/>
    <property type="match status" value="1"/>
</dbReference>
<evidence type="ECO:0000256" key="6">
    <source>
        <dbReference type="ARBA" id="ARBA00022777"/>
    </source>
</evidence>
<keyword evidence="9" id="KW-0472">Membrane</keyword>
<dbReference type="InterPro" id="IPR036097">
    <property type="entry name" value="HisK_dim/P_sf"/>
</dbReference>
<evidence type="ECO:0000259" key="10">
    <source>
        <dbReference type="PROSITE" id="PS50109"/>
    </source>
</evidence>
<evidence type="ECO:0000256" key="2">
    <source>
        <dbReference type="ARBA" id="ARBA00012438"/>
    </source>
</evidence>
<keyword evidence="3" id="KW-0597">Phosphoprotein</keyword>
<proteinExistence type="predicted"/>
<dbReference type="Gene3D" id="3.30.565.10">
    <property type="entry name" value="Histidine kinase-like ATPase, C-terminal domain"/>
    <property type="match status" value="1"/>
</dbReference>
<feature type="transmembrane region" description="Helical" evidence="9">
    <location>
        <begin position="93"/>
        <end position="111"/>
    </location>
</feature>
<organism evidence="11 12">
    <name type="scientific">Thermosporothrix hazakensis</name>
    <dbReference type="NCBI Taxonomy" id="644383"/>
    <lineage>
        <taxon>Bacteria</taxon>
        <taxon>Bacillati</taxon>
        <taxon>Chloroflexota</taxon>
        <taxon>Ktedonobacteria</taxon>
        <taxon>Ktedonobacterales</taxon>
        <taxon>Thermosporotrichaceae</taxon>
        <taxon>Thermosporothrix</taxon>
    </lineage>
</organism>
<protein>
    <recommendedName>
        <fullName evidence="2">histidine kinase</fullName>
        <ecNumber evidence="2">2.7.13.3</ecNumber>
    </recommendedName>
</protein>
<evidence type="ECO:0000256" key="9">
    <source>
        <dbReference type="SAM" id="Phobius"/>
    </source>
</evidence>
<dbReference type="SMART" id="SM00387">
    <property type="entry name" value="HATPase_c"/>
    <property type="match status" value="1"/>
</dbReference>
<dbReference type="InterPro" id="IPR003661">
    <property type="entry name" value="HisK_dim/P_dom"/>
</dbReference>
<dbReference type="CDD" id="cd00075">
    <property type="entry name" value="HATPase"/>
    <property type="match status" value="1"/>
</dbReference>
<feature type="transmembrane region" description="Helical" evidence="9">
    <location>
        <begin position="12"/>
        <end position="31"/>
    </location>
</feature>
<keyword evidence="5" id="KW-0547">Nucleotide-binding</keyword>
<keyword evidence="4" id="KW-0808">Transferase</keyword>
<accession>A0A326U8E7</accession>
<dbReference type="SUPFAM" id="SSF55874">
    <property type="entry name" value="ATPase domain of HSP90 chaperone/DNA topoisomerase II/histidine kinase"/>
    <property type="match status" value="1"/>
</dbReference>
<dbReference type="PRINTS" id="PR00344">
    <property type="entry name" value="BCTRLSENSOR"/>
</dbReference>
<keyword evidence="6 11" id="KW-0418">Kinase</keyword>
<dbReference type="OrthoDB" id="9764522at2"/>
<dbReference type="CDD" id="cd00082">
    <property type="entry name" value="HisKA"/>
    <property type="match status" value="1"/>
</dbReference>
<dbReference type="Gene3D" id="1.10.287.130">
    <property type="match status" value="1"/>
</dbReference>
<dbReference type="SMART" id="SM00388">
    <property type="entry name" value="HisKA"/>
    <property type="match status" value="1"/>
</dbReference>
<dbReference type="GO" id="GO:0005524">
    <property type="term" value="F:ATP binding"/>
    <property type="evidence" value="ECO:0007669"/>
    <property type="project" value="UniProtKB-KW"/>
</dbReference>
<dbReference type="EMBL" id="QKUF01000005">
    <property type="protein sequence ID" value="PZW32006.1"/>
    <property type="molecule type" value="Genomic_DNA"/>
</dbReference>
<evidence type="ECO:0000256" key="8">
    <source>
        <dbReference type="ARBA" id="ARBA00023012"/>
    </source>
</evidence>
<dbReference type="RefSeq" id="WP_111321442.1">
    <property type="nucleotide sequence ID" value="NZ_BIFX01000001.1"/>
</dbReference>
<evidence type="ECO:0000256" key="5">
    <source>
        <dbReference type="ARBA" id="ARBA00022741"/>
    </source>
</evidence>
<dbReference type="PANTHER" id="PTHR43065">
    <property type="entry name" value="SENSOR HISTIDINE KINASE"/>
    <property type="match status" value="1"/>
</dbReference>
<comment type="catalytic activity">
    <reaction evidence="1">
        <text>ATP + protein L-histidine = ADP + protein N-phospho-L-histidine.</text>
        <dbReference type="EC" id="2.7.13.3"/>
    </reaction>
</comment>
<dbReference type="Pfam" id="PF02518">
    <property type="entry name" value="HATPase_c"/>
    <property type="match status" value="1"/>
</dbReference>
<evidence type="ECO:0000256" key="1">
    <source>
        <dbReference type="ARBA" id="ARBA00000085"/>
    </source>
</evidence>
<dbReference type="SUPFAM" id="SSF47384">
    <property type="entry name" value="Homodimeric domain of signal transducing histidine kinase"/>
    <property type="match status" value="1"/>
</dbReference>
<feature type="transmembrane region" description="Helical" evidence="9">
    <location>
        <begin position="64"/>
        <end position="81"/>
    </location>
</feature>
<dbReference type="AlphaFoldDB" id="A0A326U8E7"/>
<sequence>MRHLSANEQRNCWLLAGVLLLLAAITALHYLTSVHLVPYHVVYRSLYFLPIAMAAVLWGVRGGLITALLVTALHLPYMLFISHETSDSLLDNILELILFYGVALLAGILSARQQQQRREALRMRTYIDGILASLPIGVATIEPTGKIALQNPAAVHLIGKEVHDFPYPIQQGYSECQWQGRALGIHRSTLSSALGDVITIEDLSEQRRLAEKIRQAERQASLGRLAGGLAHEIRNPLGILRATAQLLATRLQNIPEVTRYTQVVTTESDRIDRLISEILSYAHPRSLSLEAVAPGPFLEQLLQDCQPYAEQHSILLEIERRDNLPIISADTELLRQALLNLLLNAIQASSPGQTVTLSAQQADTALCFAICDRGPGIPDTIKGRIFDPFFTTRDEGTGMGLAVVARIVSDHQGSIELEERPEGGTRARLCLPLQKEQP</sequence>
<keyword evidence="8" id="KW-0902">Two-component regulatory system</keyword>
<keyword evidence="9" id="KW-0812">Transmembrane</keyword>
<evidence type="ECO:0000313" key="11">
    <source>
        <dbReference type="EMBL" id="PZW32006.1"/>
    </source>
</evidence>
<gene>
    <name evidence="11" type="ORF">EI42_02032</name>
</gene>
<keyword evidence="12" id="KW-1185">Reference proteome</keyword>
<keyword evidence="9" id="KW-1133">Transmembrane helix</keyword>
<dbReference type="Gene3D" id="1.10.1760.20">
    <property type="match status" value="1"/>
</dbReference>
<dbReference type="InterPro" id="IPR004358">
    <property type="entry name" value="Sig_transdc_His_kin-like_C"/>
</dbReference>